<dbReference type="InterPro" id="IPR015943">
    <property type="entry name" value="WD40/YVTN_repeat-like_dom_sf"/>
</dbReference>
<comment type="similarity">
    <text evidence="1">Belongs to the WD repeat LST8 family.</text>
</comment>
<dbReference type="InterPro" id="IPR001680">
    <property type="entry name" value="WD40_rpt"/>
</dbReference>
<proteinExistence type="inferred from homology"/>
<dbReference type="PANTHER" id="PTHR19842">
    <property type="entry name" value="G BETA-LIKE PROTEIN GBL"/>
    <property type="match status" value="1"/>
</dbReference>
<dbReference type="PRINTS" id="PR00320">
    <property type="entry name" value="GPROTEINBRPT"/>
</dbReference>
<dbReference type="AlphaFoldDB" id="A0A6U2PBM4"/>
<evidence type="ECO:0000256" key="2">
    <source>
        <dbReference type="ARBA" id="ARBA00022574"/>
    </source>
</evidence>
<dbReference type="InterPro" id="IPR037588">
    <property type="entry name" value="MLST8"/>
</dbReference>
<dbReference type="Pfam" id="PF00400">
    <property type="entry name" value="WD40"/>
    <property type="match status" value="3"/>
</dbReference>
<dbReference type="GO" id="GO:0031932">
    <property type="term" value="C:TORC2 complex"/>
    <property type="evidence" value="ECO:0007669"/>
    <property type="project" value="InterPro"/>
</dbReference>
<dbReference type="GO" id="GO:0031931">
    <property type="term" value="C:TORC1 complex"/>
    <property type="evidence" value="ECO:0007669"/>
    <property type="project" value="InterPro"/>
</dbReference>
<evidence type="ECO:0000256" key="3">
    <source>
        <dbReference type="ARBA" id="ARBA00022737"/>
    </source>
</evidence>
<evidence type="ECO:0000259" key="5">
    <source>
        <dbReference type="Pfam" id="PF25048"/>
    </source>
</evidence>
<evidence type="ECO:0000313" key="6">
    <source>
        <dbReference type="EMBL" id="CAD9583948.1"/>
    </source>
</evidence>
<dbReference type="PROSITE" id="PS00678">
    <property type="entry name" value="WD_REPEATS_1"/>
    <property type="match status" value="3"/>
</dbReference>
<protein>
    <recommendedName>
        <fullName evidence="5">TEP-1 C-terminal beta-propeller domain-containing protein</fullName>
    </recommendedName>
</protein>
<organism evidence="6">
    <name type="scientific">Leptocylindrus danicus</name>
    <dbReference type="NCBI Taxonomy" id="163516"/>
    <lineage>
        <taxon>Eukaryota</taxon>
        <taxon>Sar</taxon>
        <taxon>Stramenopiles</taxon>
        <taxon>Ochrophyta</taxon>
        <taxon>Bacillariophyta</taxon>
        <taxon>Coscinodiscophyceae</taxon>
        <taxon>Chaetocerotophycidae</taxon>
        <taxon>Leptocylindrales</taxon>
        <taxon>Leptocylindraceae</taxon>
        <taxon>Leptocylindrus</taxon>
    </lineage>
</organism>
<accession>A0A6U2PBM4</accession>
<evidence type="ECO:0000256" key="1">
    <source>
        <dbReference type="ARBA" id="ARBA00009890"/>
    </source>
</evidence>
<dbReference type="CDD" id="cd00200">
    <property type="entry name" value="WD40"/>
    <property type="match status" value="1"/>
</dbReference>
<feature type="repeat" description="WD" evidence="4">
    <location>
        <begin position="223"/>
        <end position="251"/>
    </location>
</feature>
<dbReference type="InterPro" id="IPR019775">
    <property type="entry name" value="WD40_repeat_CS"/>
</dbReference>
<dbReference type="Pfam" id="PF25048">
    <property type="entry name" value="Beta-prop_TEP1_C"/>
    <property type="match status" value="1"/>
</dbReference>
<dbReference type="SMART" id="SM00320">
    <property type="entry name" value="WD40"/>
    <property type="match status" value="6"/>
</dbReference>
<dbReference type="GO" id="GO:0032956">
    <property type="term" value="P:regulation of actin cytoskeleton organization"/>
    <property type="evidence" value="ECO:0007669"/>
    <property type="project" value="TreeGrafter"/>
</dbReference>
<sequence>MSVILATAGYDHKIRFWEAPSGICSRTLRYPDSQVNCLVISPDKQILAAGGNPHIRLFEINTPNSNCILSCEGHTGSVTQLGFQAHGRWMYSSSEDNTVKIWDLRTQHPQRSFDCGSPVNSVCLCPNQMELVSGDANGSVKIWDLGTSKCINSVIPDKAENYRHRCSVPIQNVDVSGAKKHLIAASSRGTVYAWDPTNSSKLVPKAKFQAHSKLQYLLKAKISPDGKTLVTTSSDTTAKLWDTATWECSKILKSHTKWVWDAVFSADSSYLVTASSDFTARLWNLRTGVVVRRYDSDYQMAVTCVALNDCST</sequence>
<keyword evidence="2 4" id="KW-0853">WD repeat</keyword>
<dbReference type="PROSITE" id="PS50082">
    <property type="entry name" value="WD_REPEATS_2"/>
    <property type="match status" value="4"/>
</dbReference>
<dbReference type="EMBL" id="HBGY01017257">
    <property type="protein sequence ID" value="CAD9583948.1"/>
    <property type="molecule type" value="Transcribed_RNA"/>
</dbReference>
<dbReference type="SUPFAM" id="SSF50978">
    <property type="entry name" value="WD40 repeat-like"/>
    <property type="match status" value="1"/>
</dbReference>
<dbReference type="InterPro" id="IPR056828">
    <property type="entry name" value="Beta-prop_TEP1_C"/>
</dbReference>
<evidence type="ECO:0000256" key="4">
    <source>
        <dbReference type="PROSITE-ProRule" id="PRU00221"/>
    </source>
</evidence>
<reference evidence="6" key="1">
    <citation type="submission" date="2021-01" db="EMBL/GenBank/DDBJ databases">
        <authorList>
            <person name="Corre E."/>
            <person name="Pelletier E."/>
            <person name="Niang G."/>
            <person name="Scheremetjew M."/>
            <person name="Finn R."/>
            <person name="Kale V."/>
            <person name="Holt S."/>
            <person name="Cochrane G."/>
            <person name="Meng A."/>
            <person name="Brown T."/>
            <person name="Cohen L."/>
        </authorList>
    </citation>
    <scope>NUCLEOTIDE SEQUENCE</scope>
    <source>
        <strain evidence="6">B650</strain>
    </source>
</reference>
<dbReference type="PROSITE" id="PS50294">
    <property type="entry name" value="WD_REPEATS_REGION"/>
    <property type="match status" value="2"/>
</dbReference>
<dbReference type="InterPro" id="IPR036322">
    <property type="entry name" value="WD40_repeat_dom_sf"/>
</dbReference>
<gene>
    <name evidence="6" type="ORF">LDAN0321_LOCUS11150</name>
</gene>
<dbReference type="PANTHER" id="PTHR19842:SF0">
    <property type="entry name" value="TARGET OF RAPAMYCIN COMPLEX SUBUNIT LST8"/>
    <property type="match status" value="1"/>
</dbReference>
<feature type="domain" description="TEP-1 C-terminal beta-propeller" evidence="5">
    <location>
        <begin position="74"/>
        <end position="140"/>
    </location>
</feature>
<dbReference type="InterPro" id="IPR020472">
    <property type="entry name" value="WD40_PAC1"/>
</dbReference>
<dbReference type="Gene3D" id="2.130.10.10">
    <property type="entry name" value="YVTN repeat-like/Quinoprotein amine dehydrogenase"/>
    <property type="match status" value="1"/>
</dbReference>
<keyword evidence="3" id="KW-0677">Repeat</keyword>
<feature type="repeat" description="WD" evidence="4">
    <location>
        <begin position="71"/>
        <end position="112"/>
    </location>
</feature>
<name>A0A6U2PBM4_9STRA</name>
<feature type="repeat" description="WD" evidence="4">
    <location>
        <begin position="252"/>
        <end position="293"/>
    </location>
</feature>
<feature type="repeat" description="WD" evidence="4">
    <location>
        <begin position="119"/>
        <end position="153"/>
    </location>
</feature>
<dbReference type="GO" id="GO:0031929">
    <property type="term" value="P:TOR signaling"/>
    <property type="evidence" value="ECO:0007669"/>
    <property type="project" value="InterPro"/>
</dbReference>